<dbReference type="PANTHER" id="PTHR43265:SF1">
    <property type="entry name" value="ESTERASE ESTD"/>
    <property type="match status" value="1"/>
</dbReference>
<sequence>MKRYITSLFAFLLFINTNAQNITDTWSGKVHISAEKTLDFNFRITKDGKNYMTIIDIPTNRVTGLKPKTTTFNNNTLLVDGTNLGIKYEGVFDTNTQKIKGNFSEGGNTIPLILERSKDKPKAIARRSQEPTKPYPYHEQEVHFTSKTANVTLAGTFTSPKTNEKHPVVILITGSGPQDRDQTFVGHKTFLVLADYLTRQGIAVLRYDDRGTSASTGIFSTATTEDFANDVVAAINYLKTRNDIDTKNIGLIGHSEGGIIAPLAANKTKNDIAFIISLAGTGIIGSDLVYNQVISMRAFPVPDEEAFNKTMRKAIDIASSSKKLSEVKSELKLLYTNEVAPILKPMLGSDKKTEQVLNGLVEARTTPWIRYFYNYNPADEYAKIKIPVLSLNGTKDTQVPAKIHQEGIRKALEKAKNKKFEIIELEGLNHLFQEADTGKMDEYSKIDQTFSPQALQIISDWVLNQVK</sequence>
<evidence type="ECO:0000256" key="2">
    <source>
        <dbReference type="SAM" id="SignalP"/>
    </source>
</evidence>
<dbReference type="AlphaFoldDB" id="A0A1H7MD68"/>
<dbReference type="Pfam" id="PF02129">
    <property type="entry name" value="Peptidase_S15"/>
    <property type="match status" value="1"/>
</dbReference>
<feature type="signal peptide" evidence="2">
    <location>
        <begin position="1"/>
        <end position="19"/>
    </location>
</feature>
<keyword evidence="5" id="KW-1185">Reference proteome</keyword>
<dbReference type="STRING" id="1038014.SAMN04487910_1687"/>
<name>A0A1H7MD68_AQUAM</name>
<protein>
    <recommendedName>
        <fullName evidence="3">Xaa-Pro dipeptidyl-peptidase-like domain-containing protein</fullName>
    </recommendedName>
</protein>
<dbReference type="InterPro" id="IPR002471">
    <property type="entry name" value="Pept_S9_AS"/>
</dbReference>
<feature type="domain" description="Xaa-Pro dipeptidyl-peptidase-like" evidence="3">
    <location>
        <begin position="152"/>
        <end position="400"/>
    </location>
</feature>
<dbReference type="Proteomes" id="UP000198521">
    <property type="component" value="Unassembled WGS sequence"/>
</dbReference>
<proteinExistence type="predicted"/>
<dbReference type="SUPFAM" id="SSF53474">
    <property type="entry name" value="alpha/beta-Hydrolases"/>
    <property type="match status" value="1"/>
</dbReference>
<dbReference type="PROSITE" id="PS00708">
    <property type="entry name" value="PRO_ENDOPEP_SER"/>
    <property type="match status" value="1"/>
</dbReference>
<dbReference type="InterPro" id="IPR029058">
    <property type="entry name" value="AB_hydrolase_fold"/>
</dbReference>
<dbReference type="InterPro" id="IPR053145">
    <property type="entry name" value="AB_hydrolase_Est10"/>
</dbReference>
<keyword evidence="1" id="KW-0378">Hydrolase</keyword>
<dbReference type="Gene3D" id="3.40.50.1820">
    <property type="entry name" value="alpha/beta hydrolase"/>
    <property type="match status" value="1"/>
</dbReference>
<organism evidence="4 5">
    <name type="scientific">Aquimarina amphilecti</name>
    <dbReference type="NCBI Taxonomy" id="1038014"/>
    <lineage>
        <taxon>Bacteria</taxon>
        <taxon>Pseudomonadati</taxon>
        <taxon>Bacteroidota</taxon>
        <taxon>Flavobacteriia</taxon>
        <taxon>Flavobacteriales</taxon>
        <taxon>Flavobacteriaceae</taxon>
        <taxon>Aquimarina</taxon>
    </lineage>
</organism>
<feature type="chain" id="PRO_5011668681" description="Xaa-Pro dipeptidyl-peptidase-like domain-containing protein" evidence="2">
    <location>
        <begin position="20"/>
        <end position="467"/>
    </location>
</feature>
<dbReference type="RefSeq" id="WP_091407454.1">
    <property type="nucleotide sequence ID" value="NZ_FOAB01000003.1"/>
</dbReference>
<keyword evidence="2" id="KW-0732">Signal</keyword>
<dbReference type="InterPro" id="IPR000383">
    <property type="entry name" value="Xaa-Pro-like_dom"/>
</dbReference>
<evidence type="ECO:0000313" key="4">
    <source>
        <dbReference type="EMBL" id="SEL09112.1"/>
    </source>
</evidence>
<dbReference type="EMBL" id="FOAB01000003">
    <property type="protein sequence ID" value="SEL09112.1"/>
    <property type="molecule type" value="Genomic_DNA"/>
</dbReference>
<dbReference type="PANTHER" id="PTHR43265">
    <property type="entry name" value="ESTERASE ESTD"/>
    <property type="match status" value="1"/>
</dbReference>
<gene>
    <name evidence="4" type="ORF">SAMN04487910_1687</name>
</gene>
<dbReference type="GO" id="GO:0006508">
    <property type="term" value="P:proteolysis"/>
    <property type="evidence" value="ECO:0007669"/>
    <property type="project" value="InterPro"/>
</dbReference>
<accession>A0A1H7MD68</accession>
<dbReference type="GO" id="GO:0004252">
    <property type="term" value="F:serine-type endopeptidase activity"/>
    <property type="evidence" value="ECO:0007669"/>
    <property type="project" value="InterPro"/>
</dbReference>
<dbReference type="GO" id="GO:0052689">
    <property type="term" value="F:carboxylic ester hydrolase activity"/>
    <property type="evidence" value="ECO:0007669"/>
    <property type="project" value="TreeGrafter"/>
</dbReference>
<dbReference type="OrthoDB" id="9809549at2"/>
<evidence type="ECO:0000259" key="3">
    <source>
        <dbReference type="Pfam" id="PF02129"/>
    </source>
</evidence>
<evidence type="ECO:0000313" key="5">
    <source>
        <dbReference type="Proteomes" id="UP000198521"/>
    </source>
</evidence>
<evidence type="ECO:0000256" key="1">
    <source>
        <dbReference type="ARBA" id="ARBA00022801"/>
    </source>
</evidence>
<reference evidence="4 5" key="1">
    <citation type="submission" date="2016-10" db="EMBL/GenBank/DDBJ databases">
        <authorList>
            <person name="de Groot N.N."/>
        </authorList>
    </citation>
    <scope>NUCLEOTIDE SEQUENCE [LARGE SCALE GENOMIC DNA]</scope>
    <source>
        <strain evidence="4 5">DSM 25232</strain>
    </source>
</reference>